<accession>A0A7R9L2S1</accession>
<evidence type="ECO:0000313" key="1">
    <source>
        <dbReference type="EMBL" id="CAD7632913.1"/>
    </source>
</evidence>
<keyword evidence="3" id="KW-1185">Reference proteome</keyword>
<dbReference type="Proteomes" id="UP000759131">
    <property type="component" value="Unassembled WGS sequence"/>
</dbReference>
<proteinExistence type="predicted"/>
<dbReference type="AlphaFoldDB" id="A0A7R9L2S1"/>
<gene>
    <name evidence="1" type="ORF">OSB1V03_LOCUS13313</name>
    <name evidence="2" type="ORF">OSB1V03_LOCUS23470</name>
</gene>
<evidence type="ECO:0000313" key="2">
    <source>
        <dbReference type="EMBL" id="CAD7651649.1"/>
    </source>
</evidence>
<feature type="non-terminal residue" evidence="1">
    <location>
        <position position="1"/>
    </location>
</feature>
<dbReference type="EMBL" id="OC866354">
    <property type="protein sequence ID" value="CAD7632913.1"/>
    <property type="molecule type" value="Genomic_DNA"/>
</dbReference>
<name>A0A7R9L2S1_9ACAR</name>
<protein>
    <submittedName>
        <fullName evidence="1">Uncharacterized protein</fullName>
    </submittedName>
</protein>
<evidence type="ECO:0000313" key="3">
    <source>
        <dbReference type="Proteomes" id="UP000759131"/>
    </source>
</evidence>
<organism evidence="1">
    <name type="scientific">Medioppia subpectinata</name>
    <dbReference type="NCBI Taxonomy" id="1979941"/>
    <lineage>
        <taxon>Eukaryota</taxon>
        <taxon>Metazoa</taxon>
        <taxon>Ecdysozoa</taxon>
        <taxon>Arthropoda</taxon>
        <taxon>Chelicerata</taxon>
        <taxon>Arachnida</taxon>
        <taxon>Acari</taxon>
        <taxon>Acariformes</taxon>
        <taxon>Sarcoptiformes</taxon>
        <taxon>Oribatida</taxon>
        <taxon>Brachypylina</taxon>
        <taxon>Oppioidea</taxon>
        <taxon>Oppiidae</taxon>
        <taxon>Medioppia</taxon>
    </lineage>
</organism>
<dbReference type="EMBL" id="CAJPIZ010011779">
    <property type="protein sequence ID" value="CAG2113343.1"/>
    <property type="molecule type" value="Genomic_DNA"/>
</dbReference>
<reference evidence="1" key="1">
    <citation type="submission" date="2020-11" db="EMBL/GenBank/DDBJ databases">
        <authorList>
            <person name="Tran Van P."/>
        </authorList>
    </citation>
    <scope>NUCLEOTIDE SEQUENCE</scope>
</reference>
<dbReference type="EMBL" id="OC913489">
    <property type="protein sequence ID" value="CAD7651649.1"/>
    <property type="molecule type" value="Genomic_DNA"/>
</dbReference>
<sequence length="37" mass="3957">GKDPGPKRTQLISPVVHKLGSDGAVIAYILIKQEAQK</sequence>
<dbReference type="EMBL" id="CAJPIZ010058914">
    <property type="protein sequence ID" value="CAG2123525.1"/>
    <property type="molecule type" value="Genomic_DNA"/>
</dbReference>